<accession>A0A8J3LWD0</accession>
<evidence type="ECO:0000259" key="1">
    <source>
        <dbReference type="Pfam" id="PF07883"/>
    </source>
</evidence>
<proteinExistence type="predicted"/>
<reference evidence="2 3" key="1">
    <citation type="submission" date="2021-01" db="EMBL/GenBank/DDBJ databases">
        <title>Whole genome shotgun sequence of Planotetraspora kaengkrachanensis NBRC 104272.</title>
        <authorList>
            <person name="Komaki H."/>
            <person name="Tamura T."/>
        </authorList>
    </citation>
    <scope>NUCLEOTIDE SEQUENCE [LARGE SCALE GENOMIC DNA]</scope>
    <source>
        <strain evidence="2 3">NBRC 104272</strain>
    </source>
</reference>
<dbReference type="EMBL" id="BONV01000006">
    <property type="protein sequence ID" value="GIG79049.1"/>
    <property type="molecule type" value="Genomic_DNA"/>
</dbReference>
<sequence length="125" mass="13224">MTLVRHAESRRSETPNAVMTTLASPTLGGARSSIWRTEVKPDVKGPAHIFDVEQIWTFLEGEATIELGGETSTAGPGDTAVLPAHVTRQLIAGPQGYTAIVTAPADAHAWTPGDADNKITPPWIA</sequence>
<gene>
    <name evidence="2" type="ORF">Pka01_21760</name>
</gene>
<dbReference type="SUPFAM" id="SSF51182">
    <property type="entry name" value="RmlC-like cupins"/>
    <property type="match status" value="1"/>
</dbReference>
<evidence type="ECO:0000313" key="2">
    <source>
        <dbReference type="EMBL" id="GIG79049.1"/>
    </source>
</evidence>
<dbReference type="Proteomes" id="UP000630097">
    <property type="component" value="Unassembled WGS sequence"/>
</dbReference>
<organism evidence="2 3">
    <name type="scientific">Planotetraspora kaengkrachanensis</name>
    <dbReference type="NCBI Taxonomy" id="575193"/>
    <lineage>
        <taxon>Bacteria</taxon>
        <taxon>Bacillati</taxon>
        <taxon>Actinomycetota</taxon>
        <taxon>Actinomycetes</taxon>
        <taxon>Streptosporangiales</taxon>
        <taxon>Streptosporangiaceae</taxon>
        <taxon>Planotetraspora</taxon>
    </lineage>
</organism>
<dbReference type="Pfam" id="PF07883">
    <property type="entry name" value="Cupin_2"/>
    <property type="match status" value="1"/>
</dbReference>
<dbReference type="InterPro" id="IPR011051">
    <property type="entry name" value="RmlC_Cupin_sf"/>
</dbReference>
<dbReference type="InterPro" id="IPR014710">
    <property type="entry name" value="RmlC-like_jellyroll"/>
</dbReference>
<protein>
    <recommendedName>
        <fullName evidence="1">Cupin type-2 domain-containing protein</fullName>
    </recommendedName>
</protein>
<comment type="caution">
    <text evidence="2">The sequence shown here is derived from an EMBL/GenBank/DDBJ whole genome shotgun (WGS) entry which is preliminary data.</text>
</comment>
<feature type="domain" description="Cupin type-2" evidence="1">
    <location>
        <begin position="36"/>
        <end position="90"/>
    </location>
</feature>
<dbReference type="AlphaFoldDB" id="A0A8J3LWD0"/>
<evidence type="ECO:0000313" key="3">
    <source>
        <dbReference type="Proteomes" id="UP000630097"/>
    </source>
</evidence>
<dbReference type="InterPro" id="IPR013096">
    <property type="entry name" value="Cupin_2"/>
</dbReference>
<keyword evidence="3" id="KW-1185">Reference proteome</keyword>
<dbReference type="Gene3D" id="2.60.120.10">
    <property type="entry name" value="Jelly Rolls"/>
    <property type="match status" value="1"/>
</dbReference>
<name>A0A8J3LWD0_9ACTN</name>